<reference evidence="1 2" key="1">
    <citation type="submission" date="2014-12" db="EMBL/GenBank/DDBJ databases">
        <title>Genome sequence of Flavobacterium anhuiense RCM74.</title>
        <authorList>
            <person name="Kim J.F."/>
            <person name="Song J.Y."/>
            <person name="Kwak M.-J."/>
            <person name="Lee S.-W."/>
        </authorList>
    </citation>
    <scope>NUCLEOTIDE SEQUENCE [LARGE SCALE GENOMIC DNA]</scope>
    <source>
        <strain evidence="1 2">RCM74</strain>
    </source>
</reference>
<name>A0A444VTS1_9FLAO</name>
<dbReference type="AlphaFoldDB" id="A0A444VTS1"/>
<proteinExistence type="predicted"/>
<dbReference type="Proteomes" id="UP000290433">
    <property type="component" value="Unassembled WGS sequence"/>
</dbReference>
<evidence type="ECO:0000313" key="2">
    <source>
        <dbReference type="Proteomes" id="UP000290433"/>
    </source>
</evidence>
<organism evidence="1 2">
    <name type="scientific">Flavobacterium anhuiense</name>
    <dbReference type="NCBI Taxonomy" id="459526"/>
    <lineage>
        <taxon>Bacteria</taxon>
        <taxon>Pseudomonadati</taxon>
        <taxon>Bacteroidota</taxon>
        <taxon>Flavobacteriia</taxon>
        <taxon>Flavobacteriales</taxon>
        <taxon>Flavobacteriaceae</taxon>
        <taxon>Flavobacterium</taxon>
    </lineage>
</organism>
<gene>
    <name evidence="1" type="ORF">NU08_4085</name>
</gene>
<dbReference type="EMBL" id="JUIV01000022">
    <property type="protein sequence ID" value="RYJ36824.1"/>
    <property type="molecule type" value="Genomic_DNA"/>
</dbReference>
<sequence length="44" mass="5076">MIKSEKNKKTGKVTYLTNAYLKTIIIKILFGKSNIFSINTRKDI</sequence>
<accession>A0A444VTS1</accession>
<comment type="caution">
    <text evidence="1">The sequence shown here is derived from an EMBL/GenBank/DDBJ whole genome shotgun (WGS) entry which is preliminary data.</text>
</comment>
<evidence type="ECO:0000313" key="1">
    <source>
        <dbReference type="EMBL" id="RYJ36824.1"/>
    </source>
</evidence>
<protein>
    <submittedName>
        <fullName evidence="1">Uncharacterized protein</fullName>
    </submittedName>
</protein>